<feature type="domain" description="Biopterin-dependent aromatic amino acid hydroxylase family profile" evidence="1">
    <location>
        <begin position="1"/>
        <end position="54"/>
    </location>
</feature>
<dbReference type="InterPro" id="IPR036951">
    <property type="entry name" value="ArAA_hydroxylase_sf"/>
</dbReference>
<gene>
    <name evidence="2" type="ORF">HK100_000338</name>
</gene>
<dbReference type="SUPFAM" id="SSF56534">
    <property type="entry name" value="Aromatic aminoacid monoxygenases, catalytic and oligomerization domains"/>
    <property type="match status" value="1"/>
</dbReference>
<evidence type="ECO:0000313" key="3">
    <source>
        <dbReference type="Proteomes" id="UP001211907"/>
    </source>
</evidence>
<reference evidence="2" key="1">
    <citation type="submission" date="2020-05" db="EMBL/GenBank/DDBJ databases">
        <title>Phylogenomic resolution of chytrid fungi.</title>
        <authorList>
            <person name="Stajich J.E."/>
            <person name="Amses K."/>
            <person name="Simmons R."/>
            <person name="Seto K."/>
            <person name="Myers J."/>
            <person name="Bonds A."/>
            <person name="Quandt C.A."/>
            <person name="Barry K."/>
            <person name="Liu P."/>
            <person name="Grigoriev I."/>
            <person name="Longcore J.E."/>
            <person name="James T.Y."/>
        </authorList>
    </citation>
    <scope>NUCLEOTIDE SEQUENCE</scope>
    <source>
        <strain evidence="2">JEL0513</strain>
    </source>
</reference>
<proteinExistence type="predicted"/>
<protein>
    <recommendedName>
        <fullName evidence="1">Biopterin-dependent aromatic amino acid hydroxylase family profile domain-containing protein</fullName>
    </recommendedName>
</protein>
<sequence>MKERVKTYFEDFKRPFEVRYNLYTETIDVLQNKDKILQYANTIRGDFLRLTEALDKFIRSLTMNRDRMPVC</sequence>
<accession>A0AAD5SYL6</accession>
<dbReference type="Proteomes" id="UP001211907">
    <property type="component" value="Unassembled WGS sequence"/>
</dbReference>
<comment type="caution">
    <text evidence="2">The sequence shown here is derived from an EMBL/GenBank/DDBJ whole genome shotgun (WGS) entry which is preliminary data.</text>
</comment>
<evidence type="ECO:0000259" key="1">
    <source>
        <dbReference type="Pfam" id="PF00351"/>
    </source>
</evidence>
<dbReference type="EMBL" id="JADGJH010001065">
    <property type="protein sequence ID" value="KAJ3119392.1"/>
    <property type="molecule type" value="Genomic_DNA"/>
</dbReference>
<dbReference type="AlphaFoldDB" id="A0AAD5SYL6"/>
<dbReference type="GO" id="GO:0005506">
    <property type="term" value="F:iron ion binding"/>
    <property type="evidence" value="ECO:0007669"/>
    <property type="project" value="InterPro"/>
</dbReference>
<dbReference type="InterPro" id="IPR019774">
    <property type="entry name" value="Aromatic-AA_hydroxylase_C"/>
</dbReference>
<keyword evidence="3" id="KW-1185">Reference proteome</keyword>
<evidence type="ECO:0000313" key="2">
    <source>
        <dbReference type="EMBL" id="KAJ3119392.1"/>
    </source>
</evidence>
<name>A0AAD5SYL6_9FUNG</name>
<dbReference type="Pfam" id="PF00351">
    <property type="entry name" value="Biopterin_H"/>
    <property type="match status" value="1"/>
</dbReference>
<dbReference type="InterPro" id="IPR036329">
    <property type="entry name" value="Aro-AA_hydroxylase_C_sf"/>
</dbReference>
<organism evidence="2 3">
    <name type="scientific">Physocladia obscura</name>
    <dbReference type="NCBI Taxonomy" id="109957"/>
    <lineage>
        <taxon>Eukaryota</taxon>
        <taxon>Fungi</taxon>
        <taxon>Fungi incertae sedis</taxon>
        <taxon>Chytridiomycota</taxon>
        <taxon>Chytridiomycota incertae sedis</taxon>
        <taxon>Chytridiomycetes</taxon>
        <taxon>Chytridiales</taxon>
        <taxon>Chytriomycetaceae</taxon>
        <taxon>Physocladia</taxon>
    </lineage>
</organism>
<dbReference type="GO" id="GO:0016714">
    <property type="term" value="F:oxidoreductase activity, acting on paired donors, with incorporation or reduction of molecular oxygen, reduced pteridine as one donor, and incorporation of one atom of oxygen"/>
    <property type="evidence" value="ECO:0007669"/>
    <property type="project" value="InterPro"/>
</dbReference>
<dbReference type="Gene3D" id="1.10.800.10">
    <property type="entry name" value="Aromatic amino acid hydroxylase"/>
    <property type="match status" value="1"/>
</dbReference>
<dbReference type="GO" id="GO:0009072">
    <property type="term" value="P:aromatic amino acid metabolic process"/>
    <property type="evidence" value="ECO:0007669"/>
    <property type="project" value="InterPro"/>
</dbReference>